<organism evidence="1">
    <name type="scientific">viral metagenome</name>
    <dbReference type="NCBI Taxonomy" id="1070528"/>
    <lineage>
        <taxon>unclassified sequences</taxon>
        <taxon>metagenomes</taxon>
        <taxon>organismal metagenomes</taxon>
    </lineage>
</organism>
<dbReference type="EMBL" id="MN739776">
    <property type="protein sequence ID" value="QHT25904.1"/>
    <property type="molecule type" value="Genomic_DNA"/>
</dbReference>
<name>A0A6C0EA01_9ZZZZ</name>
<evidence type="ECO:0000313" key="1">
    <source>
        <dbReference type="EMBL" id="QHT25904.1"/>
    </source>
</evidence>
<proteinExistence type="predicted"/>
<dbReference type="AlphaFoldDB" id="A0A6C0EA01"/>
<sequence length="102" mass="10924">MSESSNMVSISMAKKALEMAGRVATNSVAVTNMLFSTSNTPESIYIHSNGGTNENIYIYCEKGVYGYGDKDASIQLTSQNGGIGMQLVTLKFDILNVTSCIP</sequence>
<reference evidence="1" key="1">
    <citation type="journal article" date="2020" name="Nature">
        <title>Giant virus diversity and host interactions through global metagenomics.</title>
        <authorList>
            <person name="Schulz F."/>
            <person name="Roux S."/>
            <person name="Paez-Espino D."/>
            <person name="Jungbluth S."/>
            <person name="Walsh D.A."/>
            <person name="Denef V.J."/>
            <person name="McMahon K.D."/>
            <person name="Konstantinidis K.T."/>
            <person name="Eloe-Fadrosh E.A."/>
            <person name="Kyrpides N.C."/>
            <person name="Woyke T."/>
        </authorList>
    </citation>
    <scope>NUCLEOTIDE SEQUENCE</scope>
    <source>
        <strain evidence="1">GVMAG-M-3300023179-27</strain>
    </source>
</reference>
<accession>A0A6C0EA01</accession>
<protein>
    <submittedName>
        <fullName evidence="1">Uncharacterized protein</fullName>
    </submittedName>
</protein>